<dbReference type="EMBL" id="JAPDFL010000001">
    <property type="protein sequence ID" value="MCW1931853.1"/>
    <property type="molecule type" value="Genomic_DNA"/>
</dbReference>
<evidence type="ECO:0000313" key="2">
    <source>
        <dbReference type="EMBL" id="MCW1931853.1"/>
    </source>
</evidence>
<dbReference type="Pfam" id="PF01243">
    <property type="entry name" value="PNPOx_N"/>
    <property type="match status" value="1"/>
</dbReference>
<dbReference type="NCBIfam" id="TIGR04025">
    <property type="entry name" value="PPOX_FMN_DR2398"/>
    <property type="match status" value="1"/>
</dbReference>
<proteinExistence type="predicted"/>
<dbReference type="InterPro" id="IPR011576">
    <property type="entry name" value="Pyridox_Oxase_N"/>
</dbReference>
<keyword evidence="3" id="KW-1185">Reference proteome</keyword>
<dbReference type="InterPro" id="IPR012349">
    <property type="entry name" value="Split_barrel_FMN-bd"/>
</dbReference>
<dbReference type="Proteomes" id="UP001208938">
    <property type="component" value="Unassembled WGS sequence"/>
</dbReference>
<dbReference type="SUPFAM" id="SSF50475">
    <property type="entry name" value="FMN-binding split barrel"/>
    <property type="match status" value="1"/>
</dbReference>
<name>A0ABT3GWE4_9RHOB</name>
<protein>
    <submittedName>
        <fullName evidence="2">Pyridoxamine 5'-phosphate oxidase family protein</fullName>
    </submittedName>
</protein>
<dbReference type="Gene3D" id="2.30.110.10">
    <property type="entry name" value="Electron Transport, Fmn-binding Protein, Chain A"/>
    <property type="match status" value="1"/>
</dbReference>
<evidence type="ECO:0000313" key="3">
    <source>
        <dbReference type="Proteomes" id="UP001208938"/>
    </source>
</evidence>
<accession>A0ABT3GWE4</accession>
<comment type="caution">
    <text evidence="2">The sequence shown here is derived from an EMBL/GenBank/DDBJ whole genome shotgun (WGS) entry which is preliminary data.</text>
</comment>
<organism evidence="2 3">
    <name type="scientific">Pararhodobacter zhoushanensis</name>
    <dbReference type="NCBI Taxonomy" id="2479545"/>
    <lineage>
        <taxon>Bacteria</taxon>
        <taxon>Pseudomonadati</taxon>
        <taxon>Pseudomonadota</taxon>
        <taxon>Alphaproteobacteria</taxon>
        <taxon>Rhodobacterales</taxon>
        <taxon>Paracoccaceae</taxon>
        <taxon>Pararhodobacter</taxon>
    </lineage>
</organism>
<evidence type="ECO:0000259" key="1">
    <source>
        <dbReference type="Pfam" id="PF01243"/>
    </source>
</evidence>
<dbReference type="RefSeq" id="WP_264504937.1">
    <property type="nucleotide sequence ID" value="NZ_JAPDFL010000001.1"/>
</dbReference>
<reference evidence="2 3" key="1">
    <citation type="submission" date="2022-10" db="EMBL/GenBank/DDBJ databases">
        <title>Pararhodobacter sp. nov., isolated from marine algae.</title>
        <authorList>
            <person name="Choi B.J."/>
            <person name="Kim J.M."/>
            <person name="Lee J.K."/>
            <person name="Choi D.G."/>
            <person name="Jeon C.O."/>
        </authorList>
    </citation>
    <scope>NUCLEOTIDE SEQUENCE [LARGE SCALE GENOMIC DNA]</scope>
    <source>
        <strain evidence="2 3">ZQ420</strain>
    </source>
</reference>
<feature type="domain" description="Pyridoxamine 5'-phosphate oxidase N-terminal" evidence="1">
    <location>
        <begin position="29"/>
        <end position="149"/>
    </location>
</feature>
<sequence length="200" mass="21806">MTWITSLDQLEPMFGAPPEAAIVKVTRRLTPAYARWIEASRFCMLATVGPEGTDCTPRGDNGPVVQQMDPGTLLMPDWRGNNRVDSLRNIVRDGRVSLSFLVPGSNTVLRVNGSARLSTDPALCARFEQAGKHPHLVIVIAVGEVYAQCARALLRSGIWARDDSAGLPTVGEILTEITQGAFDGAEYDQVWPARAAQTMW</sequence>
<dbReference type="PANTHER" id="PTHR42815">
    <property type="entry name" value="FAD-BINDING, PUTATIVE (AFU_ORTHOLOGUE AFUA_6G07600)-RELATED"/>
    <property type="match status" value="1"/>
</dbReference>
<dbReference type="PANTHER" id="PTHR42815:SF2">
    <property type="entry name" value="FAD-BINDING, PUTATIVE (AFU_ORTHOLOGUE AFUA_6G07600)-RELATED"/>
    <property type="match status" value="1"/>
</dbReference>
<dbReference type="InterPro" id="IPR024029">
    <property type="entry name" value="Pyridox_Oxase_FMN-dep"/>
</dbReference>
<gene>
    <name evidence="2" type="ORF">OKW52_06160</name>
</gene>